<dbReference type="GO" id="GO:0004721">
    <property type="term" value="F:phosphoprotein phosphatase activity"/>
    <property type="evidence" value="ECO:0007669"/>
    <property type="project" value="InterPro"/>
</dbReference>
<organism evidence="3 4">
    <name type="scientific">Caulobacter vibrioides OR37</name>
    <dbReference type="NCBI Taxonomy" id="1292034"/>
    <lineage>
        <taxon>Bacteria</taxon>
        <taxon>Pseudomonadati</taxon>
        <taxon>Pseudomonadota</taxon>
        <taxon>Alphaproteobacteria</taxon>
        <taxon>Caulobacterales</taxon>
        <taxon>Caulobacteraceae</taxon>
        <taxon>Caulobacter</taxon>
    </lineage>
</organism>
<dbReference type="OrthoDB" id="1188001at2"/>
<reference evidence="3 4" key="1">
    <citation type="journal article" date="2013" name="Genome Announc.">
        <title>Draft Genome Sequence for Caulobacter sp. Strain OR37, a Bacterium Tolerant to Heavy Metals.</title>
        <authorList>
            <person name="Utturkar S.M."/>
            <person name="Bollmann A."/>
            <person name="Brzoska R.M."/>
            <person name="Klingeman D.M."/>
            <person name="Epstein S.E."/>
            <person name="Palumbo A.V."/>
            <person name="Brown S.D."/>
        </authorList>
    </citation>
    <scope>NUCLEOTIDE SEQUENCE [LARGE SCALE GENOMIC DNA]</scope>
    <source>
        <strain evidence="3 4">OR37</strain>
    </source>
</reference>
<dbReference type="PANTHER" id="PTHR31126">
    <property type="entry name" value="TYROSINE-PROTEIN PHOSPHATASE"/>
    <property type="match status" value="1"/>
</dbReference>
<keyword evidence="4" id="KW-1185">Reference proteome</keyword>
<dbReference type="Pfam" id="PF13350">
    <property type="entry name" value="Y_phosphatase3"/>
    <property type="match status" value="1"/>
</dbReference>
<feature type="chain" id="PRO_5004347420" evidence="2">
    <location>
        <begin position="27"/>
        <end position="364"/>
    </location>
</feature>
<evidence type="ECO:0000313" key="4">
    <source>
        <dbReference type="Proteomes" id="UP000013063"/>
    </source>
</evidence>
<dbReference type="PATRIC" id="fig|1292034.3.peg.2287"/>
<dbReference type="InterPro" id="IPR029021">
    <property type="entry name" value="Prot-tyrosine_phosphatase-like"/>
</dbReference>
<name>R0D053_CAUVI</name>
<dbReference type="PANTHER" id="PTHR31126:SF1">
    <property type="entry name" value="TYROSINE SPECIFIC PROTEIN PHOSPHATASES DOMAIN-CONTAINING PROTEIN"/>
    <property type="match status" value="1"/>
</dbReference>
<dbReference type="Gene3D" id="3.90.190.10">
    <property type="entry name" value="Protein tyrosine phosphatase superfamily"/>
    <property type="match status" value="1"/>
</dbReference>
<protein>
    <submittedName>
        <fullName evidence="3">Protein tyrosine/serine phosphatase</fullName>
    </submittedName>
</protein>
<dbReference type="InterPro" id="IPR006311">
    <property type="entry name" value="TAT_signal"/>
</dbReference>
<dbReference type="InterPro" id="IPR026893">
    <property type="entry name" value="Tyr/Ser_Pase_IphP-type"/>
</dbReference>
<accession>R0D053</accession>
<dbReference type="eggNOG" id="COG2365">
    <property type="taxonomic scope" value="Bacteria"/>
</dbReference>
<dbReference type="EMBL" id="APMP01000012">
    <property type="protein sequence ID" value="ENZ81875.1"/>
    <property type="molecule type" value="Genomic_DNA"/>
</dbReference>
<gene>
    <name evidence="3" type="ORF">OR37_02302</name>
</gene>
<evidence type="ECO:0000256" key="1">
    <source>
        <dbReference type="ARBA" id="ARBA00009580"/>
    </source>
</evidence>
<keyword evidence="2" id="KW-0732">Signal</keyword>
<evidence type="ECO:0000313" key="3">
    <source>
        <dbReference type="EMBL" id="ENZ81875.1"/>
    </source>
</evidence>
<dbReference type="PROSITE" id="PS51318">
    <property type="entry name" value="TAT"/>
    <property type="match status" value="1"/>
</dbReference>
<feature type="signal peptide" evidence="2">
    <location>
        <begin position="1"/>
        <end position="26"/>
    </location>
</feature>
<dbReference type="Proteomes" id="UP000013063">
    <property type="component" value="Unassembled WGS sequence"/>
</dbReference>
<sequence precursor="true">MKSKPIDRRAFLASVGGLALSPAAVAASAALDAKAARTAPGTIRLDWTGAQAVAVLVSDNPDAAKRAMRPLATASGASVDLAAPVSPRPYFLVTAADGRQTRVAERLLPLEGGRNFRDIGGYRAFDGRQVKWGKIYRSGVMSGLTMNDIAYLQKLGIVAICDLRNPQERASEPSPFLGKPGAPKVVATDYDMSASMAAFMAMKTREDAIQGFADAYVGFLDLLVPHYTDMFARLVANQGPLAMNCSAGKDRTGMGAALVLSVLGVPRETVLADYALTQVYTPPSAYMKSMAQGRSTGGLTPEQAQAMARLPTEVLQVIMGSDPEVMRRALAAVDVKFGGPVALAKARFGLTDEKIAKMRATYLI</sequence>
<dbReference type="RefSeq" id="WP_004619801.1">
    <property type="nucleotide sequence ID" value="NZ_APMP01000012.1"/>
</dbReference>
<comment type="similarity">
    <text evidence="1">Belongs to the protein-tyrosine phosphatase family.</text>
</comment>
<comment type="caution">
    <text evidence="3">The sequence shown here is derived from an EMBL/GenBank/DDBJ whole genome shotgun (WGS) entry which is preliminary data.</text>
</comment>
<dbReference type="STRING" id="1292034.OR37_02302"/>
<evidence type="ECO:0000256" key="2">
    <source>
        <dbReference type="SAM" id="SignalP"/>
    </source>
</evidence>
<dbReference type="SUPFAM" id="SSF52799">
    <property type="entry name" value="(Phosphotyrosine protein) phosphatases II"/>
    <property type="match status" value="1"/>
</dbReference>
<dbReference type="AlphaFoldDB" id="R0D053"/>
<proteinExistence type="inferred from homology"/>